<proteinExistence type="predicted"/>
<keyword evidence="2" id="KW-1185">Reference proteome</keyword>
<protein>
    <submittedName>
        <fullName evidence="1">Uncharacterized protein</fullName>
    </submittedName>
</protein>
<dbReference type="Proteomes" id="UP000694001">
    <property type="component" value="Chromosome"/>
</dbReference>
<dbReference type="KEGG" id="elio:KO353_09810"/>
<reference evidence="1" key="1">
    <citation type="submission" date="2021-06" db="EMBL/GenBank/DDBJ databases">
        <title>Elioraea tepida, sp. nov., a moderately thermophilic aerobic anoxygenic phototrophic bacterium isolated from an alkaline siliceous hot spring mat community in Yellowstone National Park, WY, USA.</title>
        <authorList>
            <person name="Saini M.K."/>
            <person name="Yoshida S."/>
            <person name="Sebastian A."/>
            <person name="Hirose S."/>
            <person name="Hara E."/>
            <person name="Tamaki H."/>
            <person name="Soulier N.T."/>
            <person name="Albert I."/>
            <person name="Hanada S."/>
            <person name="Bryant D.A."/>
            <person name="Tank M."/>
        </authorList>
    </citation>
    <scope>NUCLEOTIDE SEQUENCE</scope>
    <source>
        <strain evidence="1">MS-P2</strain>
    </source>
</reference>
<sequence>MLGAPKQVGAAGAVHAPAGTLWHEAGMTEQRPRLAVAGGYPANLSPARLVELLGLGQATTLRALHQALRDEDPAAWAAEPPADPVAFAEALLKLLARPGGAAAYARAAARAEDEALPGALRLDLFDAARAGLLRALKKAAPERAAALLRRAQAPLPPALPLVEAGVGAALWPETAVLVWAMATGPRGLAPEAIALMEENEGLAEALAGVRWRPAGALPLPEPEPALQEVMFGFAEATEPLLPPSLAKPPLPADPVAVRVASLPERLRAPLPEEWSSRLARAEPAARAAVEAAAAEAEAAALAQDEAETALREAALREELDHDALGRLLEAAKASAGASSRAAAALAQAVAAAIATVPGGPATGTSPR</sequence>
<evidence type="ECO:0000313" key="1">
    <source>
        <dbReference type="EMBL" id="QXM23610.1"/>
    </source>
</evidence>
<organism evidence="1 2">
    <name type="scientific">Elioraea tepida</name>
    <dbReference type="NCBI Taxonomy" id="2843330"/>
    <lineage>
        <taxon>Bacteria</taxon>
        <taxon>Pseudomonadati</taxon>
        <taxon>Pseudomonadota</taxon>
        <taxon>Alphaproteobacteria</taxon>
        <taxon>Acetobacterales</taxon>
        <taxon>Elioraeaceae</taxon>
        <taxon>Elioraea</taxon>
    </lineage>
</organism>
<accession>A0A975TZW2</accession>
<dbReference type="AlphaFoldDB" id="A0A975TZW2"/>
<evidence type="ECO:0000313" key="2">
    <source>
        <dbReference type="Proteomes" id="UP000694001"/>
    </source>
</evidence>
<dbReference type="EMBL" id="CP076448">
    <property type="protein sequence ID" value="QXM23610.1"/>
    <property type="molecule type" value="Genomic_DNA"/>
</dbReference>
<name>A0A975TZW2_9PROT</name>
<dbReference type="RefSeq" id="WP_218284482.1">
    <property type="nucleotide sequence ID" value="NZ_CP076448.1"/>
</dbReference>
<gene>
    <name evidence="1" type="ORF">KO353_09810</name>
</gene>